<feature type="transmembrane region" description="Helical" evidence="8">
    <location>
        <begin position="226"/>
        <end position="248"/>
    </location>
</feature>
<feature type="transmembrane region" description="Helical" evidence="8">
    <location>
        <begin position="426"/>
        <end position="447"/>
    </location>
</feature>
<dbReference type="OrthoDB" id="9811798at2"/>
<dbReference type="KEGG" id="pzh:CX676_00380"/>
<keyword evidence="12" id="KW-1185">Reference proteome</keyword>
<feature type="transmembrane region" description="Helical" evidence="8">
    <location>
        <begin position="181"/>
        <end position="206"/>
    </location>
</feature>
<comment type="subcellular location">
    <subcellularLocation>
        <location evidence="2">Endomembrane system</location>
        <topology evidence="2">Multi-pass membrane protein</topology>
    </subcellularLocation>
    <subcellularLocation>
        <location evidence="6">Membrane</location>
        <topology evidence="6">Multi-pass membrane protein</topology>
    </subcellularLocation>
</comment>
<comment type="function">
    <text evidence="1">NDH-1 shuttles electrons from NADH, via FMN and iron-sulfur (Fe-S) centers, to quinones in the respiratory chain. The immediate electron acceptor for the enzyme in this species is believed to be ubiquinone. Couples the redox reaction to proton translocation (for every two electrons transferred, four hydrogen ions are translocated across the cytoplasmic membrane), and thus conserves the redox energy in a proton gradient.</text>
</comment>
<dbReference type="InterPro" id="IPR018393">
    <property type="entry name" value="NADHpl_OxRdtase_5_subgr"/>
</dbReference>
<dbReference type="GO" id="GO:0003954">
    <property type="term" value="F:NADH dehydrogenase activity"/>
    <property type="evidence" value="ECO:0007669"/>
    <property type="project" value="TreeGrafter"/>
</dbReference>
<feature type="transmembrane region" description="Helical" evidence="8">
    <location>
        <begin position="79"/>
        <end position="97"/>
    </location>
</feature>
<dbReference type="PANTHER" id="PTHR42829">
    <property type="entry name" value="NADH-UBIQUINONE OXIDOREDUCTASE CHAIN 5"/>
    <property type="match status" value="1"/>
</dbReference>
<dbReference type="GO" id="GO:0015990">
    <property type="term" value="P:electron transport coupled proton transport"/>
    <property type="evidence" value="ECO:0007669"/>
    <property type="project" value="TreeGrafter"/>
</dbReference>
<dbReference type="PRINTS" id="PR01434">
    <property type="entry name" value="NADHDHGNASE5"/>
</dbReference>
<evidence type="ECO:0000256" key="7">
    <source>
        <dbReference type="SAM" id="MobiDB-lite"/>
    </source>
</evidence>
<feature type="transmembrane region" description="Helical" evidence="8">
    <location>
        <begin position="316"/>
        <end position="338"/>
    </location>
</feature>
<dbReference type="RefSeq" id="WP_101750848.1">
    <property type="nucleotide sequence ID" value="NZ_CP025430.1"/>
</dbReference>
<feature type="transmembrane region" description="Helical" evidence="8">
    <location>
        <begin position="141"/>
        <end position="160"/>
    </location>
</feature>
<evidence type="ECO:0000256" key="4">
    <source>
        <dbReference type="ARBA" id="ARBA00022989"/>
    </source>
</evidence>
<dbReference type="Pfam" id="PF00662">
    <property type="entry name" value="Proton_antipo_N"/>
    <property type="match status" value="1"/>
</dbReference>
<dbReference type="PRINTS" id="PR01435">
    <property type="entry name" value="NPOXDRDTASE5"/>
</dbReference>
<evidence type="ECO:0000256" key="3">
    <source>
        <dbReference type="ARBA" id="ARBA00022692"/>
    </source>
</evidence>
<evidence type="ECO:0000256" key="6">
    <source>
        <dbReference type="RuleBase" id="RU000320"/>
    </source>
</evidence>
<dbReference type="GO" id="GO:0042773">
    <property type="term" value="P:ATP synthesis coupled electron transport"/>
    <property type="evidence" value="ECO:0007669"/>
    <property type="project" value="InterPro"/>
</dbReference>
<evidence type="ECO:0000256" key="8">
    <source>
        <dbReference type="SAM" id="Phobius"/>
    </source>
</evidence>
<dbReference type="InterPro" id="IPR001516">
    <property type="entry name" value="Proton_antipo_N"/>
</dbReference>
<accession>A0A2H5EU42</accession>
<evidence type="ECO:0000256" key="1">
    <source>
        <dbReference type="ARBA" id="ARBA00002378"/>
    </source>
</evidence>
<feature type="domain" description="NADH-Ubiquinone oxidoreductase (complex I) chain 5 N-terminal" evidence="10">
    <location>
        <begin position="62"/>
        <end position="109"/>
    </location>
</feature>
<dbReference type="NCBIfam" id="NF005141">
    <property type="entry name" value="PRK06590.1"/>
    <property type="match status" value="1"/>
</dbReference>
<keyword evidence="5 8" id="KW-0472">Membrane</keyword>
<dbReference type="Pfam" id="PF00361">
    <property type="entry name" value="Proton_antipo_M"/>
    <property type="match status" value="1"/>
</dbReference>
<feature type="transmembrane region" description="Helical" evidence="8">
    <location>
        <begin position="468"/>
        <end position="490"/>
    </location>
</feature>
<feature type="transmembrane region" description="Helical" evidence="8">
    <location>
        <begin position="118"/>
        <end position="135"/>
    </location>
</feature>
<gene>
    <name evidence="11" type="ORF">CX676_00380</name>
</gene>
<feature type="transmembrane region" description="Helical" evidence="8">
    <location>
        <begin position="711"/>
        <end position="731"/>
    </location>
</feature>
<dbReference type="Proteomes" id="UP000234530">
    <property type="component" value="Chromosome"/>
</dbReference>
<feature type="transmembrane region" description="Helical" evidence="8">
    <location>
        <begin position="344"/>
        <end position="364"/>
    </location>
</feature>
<keyword evidence="4 8" id="KW-1133">Transmembrane helix</keyword>
<feature type="region of interest" description="Disordered" evidence="7">
    <location>
        <begin position="520"/>
        <end position="571"/>
    </location>
</feature>
<dbReference type="GO" id="GO:0016020">
    <property type="term" value="C:membrane"/>
    <property type="evidence" value="ECO:0007669"/>
    <property type="project" value="UniProtKB-SubCell"/>
</dbReference>
<dbReference type="Gene3D" id="1.20.5.2700">
    <property type="match status" value="1"/>
</dbReference>
<reference evidence="11 12" key="1">
    <citation type="journal article" date="2013" name="Antonie Van Leeuwenhoek">
        <title>Paracoccus zhejiangensis sp. nov., isolated from activated sludge in wastewater-treatment system.</title>
        <authorList>
            <person name="Wu Z.G."/>
            <person name="Zhang D.F."/>
            <person name="Liu Y.L."/>
            <person name="Wang F."/>
            <person name="Jiang X."/>
            <person name="Li C."/>
            <person name="Li S.P."/>
            <person name="Hong Q."/>
            <person name="Li W.J."/>
        </authorList>
    </citation>
    <scope>NUCLEOTIDE SEQUENCE [LARGE SCALE GENOMIC DNA]</scope>
    <source>
        <strain evidence="11 12">J6</strain>
    </source>
</reference>
<organism evidence="11 12">
    <name type="scientific">Paracoccus zhejiangensis</name>
    <dbReference type="NCBI Taxonomy" id="1077935"/>
    <lineage>
        <taxon>Bacteria</taxon>
        <taxon>Pseudomonadati</taxon>
        <taxon>Pseudomonadota</taxon>
        <taxon>Alphaproteobacteria</taxon>
        <taxon>Rhodobacterales</taxon>
        <taxon>Paracoccaceae</taxon>
        <taxon>Paracoccus</taxon>
    </lineage>
</organism>
<feature type="transmembrane region" description="Helical" evidence="8">
    <location>
        <begin position="288"/>
        <end position="309"/>
    </location>
</feature>
<feature type="domain" description="NADH:quinone oxidoreductase/Mrp antiporter transmembrane" evidence="9">
    <location>
        <begin position="135"/>
        <end position="438"/>
    </location>
</feature>
<feature type="transmembrane region" description="Helical" evidence="8">
    <location>
        <begin position="6"/>
        <end position="23"/>
    </location>
</feature>
<dbReference type="GO" id="GO:0008137">
    <property type="term" value="F:NADH dehydrogenase (ubiquinone) activity"/>
    <property type="evidence" value="ECO:0007669"/>
    <property type="project" value="InterPro"/>
</dbReference>
<dbReference type="AlphaFoldDB" id="A0A2H5EU42"/>
<feature type="transmembrane region" description="Helical" evidence="8">
    <location>
        <begin position="385"/>
        <end position="411"/>
    </location>
</feature>
<sequence length="735" mass="80018">MTSIILFAPLLAAIIAGFGWRIIGETAAQYLTTGVLFLACLLSWIVFLSFDGTTYMVPVMDWVVSGDFVSQWAIRVDRLTAIMLIVVTTVSALVHMYSIGYMAHDDNWTHHEHYKARFFAYLSFFTFAMLMLVTADNLLQMFFGWEGVGVASYLLIGFYYRKPSANAAAMKAFIVNRVGDFGFLLGIFGIYWLTGSIQFDAIFAAVPELAQMDMHFLWRDWNAANLLAVLLFIGAMGKSAQLFLHTWLPDAMEGPTPVSALIHAATMVTAGVFLVCRMSPLFEFAPEAKMFVAVVGATTAFFAATVGLVQNDIKRVIAYSTCSQLGYMFVAAGVGVYSVAMFHLFTHAFFKAMLFLGAGSVIHAMHHEQDMRNYGGLRKKIPLTFYAMLIGTLAITGVGIPLTTIGFAGFLSKDAVIESAFAGNSYAFWLLVAAAAMTSFYSWRLMFMTFWGKPRGDHHAHDHAHESPPVMTIPLGVLAAGAIFAGMIWYQPFFGSHDRVNQFFGIHHAEVAVEAGAEAGHGEAAPADAGHTEAAAPAEGEGEAHAAADTAAPAEGEHAAEPAAAAEGEGDHGGVVTVAADETPAAMGGAIYMAPYNHVMDEAHHSPKWVKVSPFIAMLGGLLLAWIFYIRSPETPGRLAAAQPALYQFLLNKWYFDEIYEVIFVRPAKWLGQQLWTGGDGRVIDGAINGVAMGLIPRLTRFAGRLQSGYLFHYAFAMVLGIVGLLIWVMMRGAH</sequence>
<evidence type="ECO:0000259" key="9">
    <source>
        <dbReference type="Pfam" id="PF00361"/>
    </source>
</evidence>
<evidence type="ECO:0000256" key="5">
    <source>
        <dbReference type="ARBA" id="ARBA00023136"/>
    </source>
</evidence>
<feature type="compositionally biased region" description="Low complexity" evidence="7">
    <location>
        <begin position="520"/>
        <end position="554"/>
    </location>
</feature>
<evidence type="ECO:0000259" key="10">
    <source>
        <dbReference type="Pfam" id="PF00662"/>
    </source>
</evidence>
<dbReference type="NCBIfam" id="TIGR01974">
    <property type="entry name" value="NDH_I_L"/>
    <property type="match status" value="1"/>
</dbReference>
<evidence type="ECO:0000313" key="11">
    <source>
        <dbReference type="EMBL" id="AUH62804.1"/>
    </source>
</evidence>
<dbReference type="EMBL" id="CP025430">
    <property type="protein sequence ID" value="AUH62804.1"/>
    <property type="molecule type" value="Genomic_DNA"/>
</dbReference>
<evidence type="ECO:0000313" key="12">
    <source>
        <dbReference type="Proteomes" id="UP000234530"/>
    </source>
</evidence>
<dbReference type="InterPro" id="IPR001750">
    <property type="entry name" value="ND/Mrp_TM"/>
</dbReference>
<dbReference type="GO" id="GO:0012505">
    <property type="term" value="C:endomembrane system"/>
    <property type="evidence" value="ECO:0007669"/>
    <property type="project" value="UniProtKB-SubCell"/>
</dbReference>
<feature type="transmembrane region" description="Helical" evidence="8">
    <location>
        <begin position="612"/>
        <end position="630"/>
    </location>
</feature>
<protein>
    <submittedName>
        <fullName evidence="11">NADH-quinone oxidoreductase subunit L</fullName>
    </submittedName>
</protein>
<dbReference type="PANTHER" id="PTHR42829:SF2">
    <property type="entry name" value="NADH-UBIQUINONE OXIDOREDUCTASE CHAIN 5"/>
    <property type="match status" value="1"/>
</dbReference>
<name>A0A2H5EU42_9RHOB</name>
<feature type="transmembrane region" description="Helical" evidence="8">
    <location>
        <begin position="30"/>
        <end position="50"/>
    </location>
</feature>
<feature type="transmembrane region" description="Helical" evidence="8">
    <location>
        <begin position="260"/>
        <end position="282"/>
    </location>
</feature>
<evidence type="ECO:0000256" key="2">
    <source>
        <dbReference type="ARBA" id="ARBA00004127"/>
    </source>
</evidence>
<keyword evidence="3 6" id="KW-0812">Transmembrane</keyword>
<dbReference type="InterPro" id="IPR003945">
    <property type="entry name" value="NU5C-like"/>
</dbReference>
<proteinExistence type="predicted"/>